<reference evidence="2" key="1">
    <citation type="submission" date="2023-11" db="EMBL/GenBank/DDBJ databases">
        <authorList>
            <person name="Alioto T."/>
            <person name="Alioto T."/>
            <person name="Gomez Garrido J."/>
        </authorList>
    </citation>
    <scope>NUCLEOTIDE SEQUENCE</scope>
</reference>
<organism evidence="2 3">
    <name type="scientific">Lecanosticta acicola</name>
    <dbReference type="NCBI Taxonomy" id="111012"/>
    <lineage>
        <taxon>Eukaryota</taxon>
        <taxon>Fungi</taxon>
        <taxon>Dikarya</taxon>
        <taxon>Ascomycota</taxon>
        <taxon>Pezizomycotina</taxon>
        <taxon>Dothideomycetes</taxon>
        <taxon>Dothideomycetidae</taxon>
        <taxon>Mycosphaerellales</taxon>
        <taxon>Mycosphaerellaceae</taxon>
        <taxon>Lecanosticta</taxon>
    </lineage>
</organism>
<dbReference type="InterPro" id="IPR056632">
    <property type="entry name" value="DUF7730"/>
</dbReference>
<dbReference type="AlphaFoldDB" id="A0AAI9EB52"/>
<sequence length="253" mass="29060">MATTCDLALGIPMQALNINQTPAEAAQVDFFERFPPVLLNKIYEQCFKSELPIRLALVEDEYGKRVAIHNTWEVSPPMVVLLATCQRIHSQAVAHLYSDNTFTIFNDTRALTLFVTKIKRNNKYLRKINLETFSPVNFTLQTALPSLRHRTHALTSLTLTIPDPYPGHLKLPSPSWFALALEPWMKECVIVRQDAGQSVSWQILNIIHFVPVKTISEDMDQQRIAWSTFNFDTAVKMEMQRLLEVQQEGWKFS</sequence>
<proteinExistence type="predicted"/>
<dbReference type="EMBL" id="CAVMBE010000028">
    <property type="protein sequence ID" value="CAK4022382.1"/>
    <property type="molecule type" value="Genomic_DNA"/>
</dbReference>
<keyword evidence="3" id="KW-1185">Reference proteome</keyword>
<evidence type="ECO:0000313" key="3">
    <source>
        <dbReference type="Proteomes" id="UP001296104"/>
    </source>
</evidence>
<comment type="caution">
    <text evidence="2">The sequence shown here is derived from an EMBL/GenBank/DDBJ whole genome shotgun (WGS) entry which is preliminary data.</text>
</comment>
<protein>
    <recommendedName>
        <fullName evidence="1">DUF7730 domain-containing protein</fullName>
    </recommendedName>
</protein>
<accession>A0AAI9EB52</accession>
<feature type="domain" description="DUF7730" evidence="1">
    <location>
        <begin position="74"/>
        <end position="131"/>
    </location>
</feature>
<dbReference type="Pfam" id="PF24864">
    <property type="entry name" value="DUF7730"/>
    <property type="match status" value="1"/>
</dbReference>
<name>A0AAI9EB52_9PEZI</name>
<dbReference type="Proteomes" id="UP001296104">
    <property type="component" value="Unassembled WGS sequence"/>
</dbReference>
<evidence type="ECO:0000259" key="1">
    <source>
        <dbReference type="Pfam" id="PF24864"/>
    </source>
</evidence>
<evidence type="ECO:0000313" key="2">
    <source>
        <dbReference type="EMBL" id="CAK4022382.1"/>
    </source>
</evidence>
<gene>
    <name evidence="2" type="ORF">LECACI_7A004822</name>
</gene>